<reference evidence="3" key="1">
    <citation type="journal article" date="2019" name="Sci. Rep.">
        <title>Draft genome of Tanacetum cinerariifolium, the natural source of mosquito coil.</title>
        <authorList>
            <person name="Yamashiro T."/>
            <person name="Shiraishi A."/>
            <person name="Satake H."/>
            <person name="Nakayama K."/>
        </authorList>
    </citation>
    <scope>NUCLEOTIDE SEQUENCE</scope>
</reference>
<dbReference type="Gene3D" id="3.30.70.270">
    <property type="match status" value="1"/>
</dbReference>
<accession>A0A6L2L630</accession>
<feature type="non-terminal residue" evidence="3">
    <location>
        <position position="865"/>
    </location>
</feature>
<dbReference type="InterPro" id="IPR053134">
    <property type="entry name" value="RNA-dir_DNA_polymerase"/>
</dbReference>
<feature type="compositionally biased region" description="Basic residues" evidence="1">
    <location>
        <begin position="223"/>
        <end position="233"/>
    </location>
</feature>
<comment type="caution">
    <text evidence="3">The sequence shown here is derived from an EMBL/GenBank/DDBJ whole genome shotgun (WGS) entry which is preliminary data.</text>
</comment>
<feature type="compositionally biased region" description="Low complexity" evidence="1">
    <location>
        <begin position="452"/>
        <end position="488"/>
    </location>
</feature>
<dbReference type="EMBL" id="BKCJ010003804">
    <property type="protein sequence ID" value="GEU57283.1"/>
    <property type="molecule type" value="Genomic_DNA"/>
</dbReference>
<feature type="compositionally biased region" description="Low complexity" evidence="1">
    <location>
        <begin position="210"/>
        <end position="221"/>
    </location>
</feature>
<protein>
    <submittedName>
        <fullName evidence="3">Reverse transcriptase domain-containing protein</fullName>
    </submittedName>
</protein>
<name>A0A6L2L630_TANCI</name>
<dbReference type="PANTHER" id="PTHR24559:SF427">
    <property type="entry name" value="RNA-DIRECTED DNA POLYMERASE"/>
    <property type="match status" value="1"/>
</dbReference>
<dbReference type="CDD" id="cd01647">
    <property type="entry name" value="RT_LTR"/>
    <property type="match status" value="1"/>
</dbReference>
<feature type="compositionally biased region" description="Basic and acidic residues" evidence="1">
    <location>
        <begin position="174"/>
        <end position="199"/>
    </location>
</feature>
<dbReference type="PANTHER" id="PTHR24559">
    <property type="entry name" value="TRANSPOSON TY3-I GAG-POL POLYPROTEIN"/>
    <property type="match status" value="1"/>
</dbReference>
<keyword evidence="3" id="KW-0695">RNA-directed DNA polymerase</keyword>
<keyword evidence="3" id="KW-0548">Nucleotidyltransferase</keyword>
<dbReference type="Pfam" id="PF00078">
    <property type="entry name" value="RVT_1"/>
    <property type="match status" value="1"/>
</dbReference>
<feature type="domain" description="Reverse transcriptase" evidence="2">
    <location>
        <begin position="31"/>
        <end position="128"/>
    </location>
</feature>
<dbReference type="Gene3D" id="3.10.10.10">
    <property type="entry name" value="HIV Type 1 Reverse Transcriptase, subunit A, domain 1"/>
    <property type="match status" value="1"/>
</dbReference>
<evidence type="ECO:0000256" key="1">
    <source>
        <dbReference type="SAM" id="MobiDB-lite"/>
    </source>
</evidence>
<dbReference type="AlphaFoldDB" id="A0A6L2L630"/>
<feature type="region of interest" description="Disordered" evidence="1">
    <location>
        <begin position="170"/>
        <end position="242"/>
    </location>
</feature>
<dbReference type="InterPro" id="IPR000477">
    <property type="entry name" value="RT_dom"/>
</dbReference>
<evidence type="ECO:0000313" key="3">
    <source>
        <dbReference type="EMBL" id="GEU57283.1"/>
    </source>
</evidence>
<dbReference type="GO" id="GO:0003964">
    <property type="term" value="F:RNA-directed DNA polymerase activity"/>
    <property type="evidence" value="ECO:0007669"/>
    <property type="project" value="UniProtKB-KW"/>
</dbReference>
<keyword evidence="3" id="KW-0808">Transferase</keyword>
<organism evidence="3">
    <name type="scientific">Tanacetum cinerariifolium</name>
    <name type="common">Dalmatian daisy</name>
    <name type="synonym">Chrysanthemum cinerariifolium</name>
    <dbReference type="NCBI Taxonomy" id="118510"/>
    <lineage>
        <taxon>Eukaryota</taxon>
        <taxon>Viridiplantae</taxon>
        <taxon>Streptophyta</taxon>
        <taxon>Embryophyta</taxon>
        <taxon>Tracheophyta</taxon>
        <taxon>Spermatophyta</taxon>
        <taxon>Magnoliopsida</taxon>
        <taxon>eudicotyledons</taxon>
        <taxon>Gunneridae</taxon>
        <taxon>Pentapetalae</taxon>
        <taxon>asterids</taxon>
        <taxon>campanulids</taxon>
        <taxon>Asterales</taxon>
        <taxon>Asteraceae</taxon>
        <taxon>Asteroideae</taxon>
        <taxon>Anthemideae</taxon>
        <taxon>Anthemidinae</taxon>
        <taxon>Tanacetum</taxon>
    </lineage>
</organism>
<dbReference type="InterPro" id="IPR043502">
    <property type="entry name" value="DNA/RNA_pol_sf"/>
</dbReference>
<dbReference type="SUPFAM" id="SSF56672">
    <property type="entry name" value="DNA/RNA polymerases"/>
    <property type="match status" value="1"/>
</dbReference>
<dbReference type="InterPro" id="IPR043128">
    <property type="entry name" value="Rev_trsase/Diguanyl_cyclase"/>
</dbReference>
<feature type="region of interest" description="Disordered" evidence="1">
    <location>
        <begin position="425"/>
        <end position="506"/>
    </location>
</feature>
<proteinExistence type="predicted"/>
<gene>
    <name evidence="3" type="ORF">Tci_029261</name>
</gene>
<evidence type="ECO:0000259" key="2">
    <source>
        <dbReference type="Pfam" id="PF00078"/>
    </source>
</evidence>
<sequence length="865" mass="96747">MQELSTQLQEPSDKGFIRLSSSPQGALVLFVKKKDGSLWMCIDYSKMNKLTVKNRYPLPRVDDLFDQLQGSSVYSKIELRSGYHQLRVCDEDIPKTMFRTPYGQYEFQVMPFGLTNAPTVFMDLMNWLPVVNANSPACYKASGNKFVLIVLNDGHASLLGHTMNRTHPRTVRYWVKENQEKDKIRSKPDKNGKRGEVKKRSSSKLSRDQTSNLTSSTNPTSKVRIHRSSKQKVKNSNFEENPLPPQILMAENQTMAQLLQAPTDGYEDAIVIPEIVANNFELKHGLINLVQNKQFFGHEKEDPHAHLRYFNKITSTMRVSNVPNTTIKLIESKSKVRQTRATLVVAKVSSNSSTPAVSADVAELKYMVRALLLDKKNQYPTQTSSPTPAPIKAVEPNCVTCGGSGTLPGNTVTNPKKDLKGITTRSGAAYQGPTTPTPSKVAKQGTEVTKDQVQTSSSQSTTPIQPTVTQSEPVTPVSEPVVAPVSRPMPNLKPSIPYPLRHDTKRRRDHANEQIKKFYEIFKEISFEISFTDALILMPKFASTLKALIGNKEKLSEMARTPMNEHCSAIILNKLPKKLGDPKKFLIPCEFLGMDECLALADLDRSVSKPISIAKDVSVKVGVFHFPADFVVVDFEPDPRVSLILGRCFLKTSREVLGFSDVTASGSPTPSYDPIVSTTSPRLTPFGDSDFLLFEESDAFLGLEDDPDSPELDPSYYDPEGDILSLEAILNSDPSPPFPNHDKSVPSFKEELKVCEAKTINSSIDEPPEVELKDLPPHLEYAFLEGDNKLHVIIAKAMKDEEKSTLIKVLKSHKRAIAWKLSDIQGINLKFYTHKILMEEDYKPAVQNQRRVNLKIYDVIKKEVE</sequence>